<sequence>MNFGAQKGRETMPVRLLAILWLLVSVALVWSSWPQIGTLAGWDPDDALRLVQLRDFLNGQSWFDTTQYRMNRPDGAPMHWSRLVEVPLALIILALRPLTGQMWAEIVAGIAVPLLLLGWVSYMLARIATHIASREAGVAAALITLSSGALLLQLRPMRIDHHGWQIAMAVLALSTLFRADVRKAGILLGLALAVWLHISLEGAPMTAAFFLFLGIGWVRGSGVEGRLFWTIISFTLCTALLFFGTQAQGLYAATYCDTISPPHMFAIAAAAFVMIPATYLNPVRWEMRLGAAALAGGLALALLLSMAPQCVGGAFGGMDPLVRTYWYSNVTEGLPIWHQPWRVALNLSAGLVAGAISWFLLSARVRGEARGQLLTIGFFLFFGLLLSLLVVRTISVATAFAIPVTASFIAVLFRQYRQAKVPIRRIGLIAAILVLLVPGAAMSSLIRALPDSGNASTAKAKTKAADILCQSAPSIRALGSLPKGNFLSTFDMGPTILAQTPHSVLASSHHRNEQAMHDHIQMFRSPPDAAHKLIKARGIDYLALCTAETELAIYARKDPAGLWAQMEKGKVPQWLEPLGTRGEGIKVWRVR</sequence>
<organism evidence="2 3">
    <name type="scientific">Sphingorhabdus contaminans</name>
    <dbReference type="NCBI Taxonomy" id="1343899"/>
    <lineage>
        <taxon>Bacteria</taxon>
        <taxon>Pseudomonadati</taxon>
        <taxon>Pseudomonadota</taxon>
        <taxon>Alphaproteobacteria</taxon>
        <taxon>Sphingomonadales</taxon>
        <taxon>Sphingomonadaceae</taxon>
        <taxon>Sphingorhabdus</taxon>
    </lineage>
</organism>
<keyword evidence="1" id="KW-0812">Transmembrane</keyword>
<gene>
    <name evidence="2" type="ORF">FOM92_12085</name>
</gene>
<proteinExistence type="predicted"/>
<name>A0A553WB35_9SPHN</name>
<feature type="transmembrane region" description="Helical" evidence="1">
    <location>
        <begin position="136"/>
        <end position="154"/>
    </location>
</feature>
<feature type="transmembrane region" description="Helical" evidence="1">
    <location>
        <begin position="426"/>
        <end position="446"/>
    </location>
</feature>
<feature type="transmembrane region" description="Helical" evidence="1">
    <location>
        <begin position="185"/>
        <end position="215"/>
    </location>
</feature>
<feature type="transmembrane region" description="Helical" evidence="1">
    <location>
        <begin position="343"/>
        <end position="361"/>
    </location>
</feature>
<reference evidence="2 3" key="1">
    <citation type="submission" date="2019-07" db="EMBL/GenBank/DDBJ databases">
        <authorList>
            <person name="Park M."/>
        </authorList>
    </citation>
    <scope>NUCLEOTIDE SEQUENCE [LARGE SCALE GENOMIC DNA]</scope>
    <source>
        <strain evidence="2 3">KCTC32445</strain>
    </source>
</reference>
<dbReference type="OrthoDB" id="1082056at2"/>
<dbReference type="AlphaFoldDB" id="A0A553WB35"/>
<evidence type="ECO:0008006" key="4">
    <source>
        <dbReference type="Google" id="ProtNLM"/>
    </source>
</evidence>
<feature type="transmembrane region" description="Helical" evidence="1">
    <location>
        <begin position="263"/>
        <end position="280"/>
    </location>
</feature>
<dbReference type="EMBL" id="VKKU01000002">
    <property type="protein sequence ID" value="TSB01896.1"/>
    <property type="molecule type" value="Genomic_DNA"/>
</dbReference>
<keyword evidence="1" id="KW-0472">Membrane</keyword>
<protein>
    <recommendedName>
        <fullName evidence="4">AcrB/AcrD/AcrF family protein</fullName>
    </recommendedName>
</protein>
<comment type="caution">
    <text evidence="2">The sequence shown here is derived from an EMBL/GenBank/DDBJ whole genome shotgun (WGS) entry which is preliminary data.</text>
</comment>
<feature type="transmembrane region" description="Helical" evidence="1">
    <location>
        <begin position="397"/>
        <end position="414"/>
    </location>
</feature>
<feature type="transmembrane region" description="Helical" evidence="1">
    <location>
        <begin position="292"/>
        <end position="315"/>
    </location>
</feature>
<dbReference type="Proteomes" id="UP000320160">
    <property type="component" value="Unassembled WGS sequence"/>
</dbReference>
<feature type="transmembrane region" description="Helical" evidence="1">
    <location>
        <begin position="12"/>
        <end position="33"/>
    </location>
</feature>
<keyword evidence="1" id="KW-1133">Transmembrane helix</keyword>
<accession>A0A553WB35</accession>
<evidence type="ECO:0000256" key="1">
    <source>
        <dbReference type="SAM" id="Phobius"/>
    </source>
</evidence>
<feature type="transmembrane region" description="Helical" evidence="1">
    <location>
        <begin position="227"/>
        <end position="251"/>
    </location>
</feature>
<feature type="transmembrane region" description="Helical" evidence="1">
    <location>
        <begin position="102"/>
        <end position="124"/>
    </location>
</feature>
<evidence type="ECO:0000313" key="3">
    <source>
        <dbReference type="Proteomes" id="UP000320160"/>
    </source>
</evidence>
<evidence type="ECO:0000313" key="2">
    <source>
        <dbReference type="EMBL" id="TSB01896.1"/>
    </source>
</evidence>
<dbReference type="RefSeq" id="WP_143777116.1">
    <property type="nucleotide sequence ID" value="NZ_VKKU01000002.1"/>
</dbReference>
<keyword evidence="3" id="KW-1185">Reference proteome</keyword>
<feature type="transmembrane region" description="Helical" evidence="1">
    <location>
        <begin position="373"/>
        <end position="391"/>
    </location>
</feature>